<dbReference type="PANTHER" id="PTHR19297:SF178">
    <property type="entry name" value="BETA-1,3-GALACTOSYL-O-GLYCOSYL-GLYCOPROTEIN BETA-1,6-N-ACETYLGLUCOSAMINYLTRANSFERASE 7"/>
    <property type="match status" value="1"/>
</dbReference>
<dbReference type="STRING" id="9643.ENSUAMP00000003663"/>
<sequence>MWDREGRKSRADVHAGGRGHSILCPRESGLPFPSTRGFPATAGATAQIQPPLLIVHVCRYDHESCVYGPGDLPWIIRSPSLFANTFDSTDPLVVTCLERRHRLRALRQAEAPVEPHWRFPRDSHFNGRRSR</sequence>
<dbReference type="GO" id="GO:0005794">
    <property type="term" value="C:Golgi apparatus"/>
    <property type="evidence" value="ECO:0007669"/>
    <property type="project" value="UniProtKB-SubCell"/>
</dbReference>
<dbReference type="PANTHER" id="PTHR19297">
    <property type="entry name" value="GLYCOSYLTRANSFERASE 14 FAMILY MEMBER"/>
    <property type="match status" value="1"/>
</dbReference>
<dbReference type="AlphaFoldDB" id="A0A452QFQ8"/>
<reference evidence="4" key="2">
    <citation type="submission" date="2025-08" db="UniProtKB">
        <authorList>
            <consortium name="Ensembl"/>
        </authorList>
    </citation>
    <scope>IDENTIFICATION</scope>
</reference>
<name>A0A452QFQ8_URSAM</name>
<dbReference type="Ensembl" id="ENSUAMT00000004175.1">
    <property type="protein sequence ID" value="ENSUAMP00000003663.1"/>
    <property type="gene ID" value="ENSUAMG00000003379.1"/>
</dbReference>
<evidence type="ECO:0000256" key="3">
    <source>
        <dbReference type="SAM" id="MobiDB-lite"/>
    </source>
</evidence>
<keyword evidence="2" id="KW-0333">Golgi apparatus</keyword>
<feature type="compositionally biased region" description="Basic and acidic residues" evidence="3">
    <location>
        <begin position="1"/>
        <end position="15"/>
    </location>
</feature>
<reference evidence="4" key="3">
    <citation type="submission" date="2025-09" db="UniProtKB">
        <authorList>
            <consortium name="Ensembl"/>
        </authorList>
    </citation>
    <scope>IDENTIFICATION</scope>
</reference>
<accession>A0A452QFQ8</accession>
<protein>
    <submittedName>
        <fullName evidence="4">Uncharacterized protein</fullName>
    </submittedName>
</protein>
<dbReference type="Proteomes" id="UP000291022">
    <property type="component" value="Unassembled WGS sequence"/>
</dbReference>
<organism evidence="4 5">
    <name type="scientific">Ursus americanus</name>
    <name type="common">American black bear</name>
    <name type="synonym">Euarctos americanus</name>
    <dbReference type="NCBI Taxonomy" id="9643"/>
    <lineage>
        <taxon>Eukaryota</taxon>
        <taxon>Metazoa</taxon>
        <taxon>Chordata</taxon>
        <taxon>Craniata</taxon>
        <taxon>Vertebrata</taxon>
        <taxon>Euteleostomi</taxon>
        <taxon>Mammalia</taxon>
        <taxon>Eutheria</taxon>
        <taxon>Laurasiatheria</taxon>
        <taxon>Carnivora</taxon>
        <taxon>Caniformia</taxon>
        <taxon>Ursidae</taxon>
        <taxon>Ursus</taxon>
    </lineage>
</organism>
<dbReference type="GO" id="GO:0008375">
    <property type="term" value="F:acetylglucosaminyltransferase activity"/>
    <property type="evidence" value="ECO:0007669"/>
    <property type="project" value="TreeGrafter"/>
</dbReference>
<evidence type="ECO:0000313" key="5">
    <source>
        <dbReference type="Proteomes" id="UP000291022"/>
    </source>
</evidence>
<feature type="region of interest" description="Disordered" evidence="3">
    <location>
        <begin position="1"/>
        <end position="25"/>
    </location>
</feature>
<reference evidence="5" key="1">
    <citation type="submission" date="2016-06" db="EMBL/GenBank/DDBJ databases">
        <title>De novo assembly and RNA-Seq shows season-dependent expression and editing in black bear kidneys.</title>
        <authorList>
            <person name="Korstanje R."/>
            <person name="Srivastava A."/>
            <person name="Sarsani V.K."/>
            <person name="Sheehan S.M."/>
            <person name="Seger R.L."/>
            <person name="Barter M.E."/>
            <person name="Lindqvist C."/>
            <person name="Brody L.C."/>
            <person name="Mullikin J.C."/>
        </authorList>
    </citation>
    <scope>NUCLEOTIDE SEQUENCE [LARGE SCALE GENOMIC DNA]</scope>
</reference>
<evidence type="ECO:0000256" key="2">
    <source>
        <dbReference type="ARBA" id="ARBA00023034"/>
    </source>
</evidence>
<dbReference type="GeneTree" id="ENSGT00940000160402"/>
<keyword evidence="5" id="KW-1185">Reference proteome</keyword>
<proteinExistence type="predicted"/>
<evidence type="ECO:0000256" key="1">
    <source>
        <dbReference type="ARBA" id="ARBA00004555"/>
    </source>
</evidence>
<evidence type="ECO:0000313" key="4">
    <source>
        <dbReference type="Ensembl" id="ENSUAMP00000003663.1"/>
    </source>
</evidence>
<comment type="subcellular location">
    <subcellularLocation>
        <location evidence="1">Golgi apparatus</location>
    </subcellularLocation>
</comment>